<sequence>MKSIYLIRHCSASGQEPDAELTDEGQQQAQGLAEFLSQEDIERIISSPFTRAVQSIEPFRVQKELELTLDMRLTERVLSKQPLDDWLEKLESSFSDMNQVIGEGESSHKAQERIVEVINEIKDGPDDRVAVVTHGNLLSLLLNYVDSRFGFREWQSLSNPDVYLITANREEPLSVTRLWKS</sequence>
<dbReference type="PANTHER" id="PTHR48100:SF1">
    <property type="entry name" value="HISTIDINE PHOSPHATASE FAMILY PROTEIN-RELATED"/>
    <property type="match status" value="1"/>
</dbReference>
<dbReference type="InterPro" id="IPR013078">
    <property type="entry name" value="His_Pase_superF_clade-1"/>
</dbReference>
<name>A0ABT0XM89_9BACI</name>
<dbReference type="PANTHER" id="PTHR48100">
    <property type="entry name" value="BROAD-SPECIFICITY PHOSPHATASE YOR283W-RELATED"/>
    <property type="match status" value="1"/>
</dbReference>
<dbReference type="RefSeq" id="WP_251609946.1">
    <property type="nucleotide sequence ID" value="NZ_JAMQJY010000002.1"/>
</dbReference>
<dbReference type="SUPFAM" id="SSF53254">
    <property type="entry name" value="Phosphoglycerate mutase-like"/>
    <property type="match status" value="1"/>
</dbReference>
<gene>
    <name evidence="1" type="ORF">NDM98_16245</name>
</gene>
<dbReference type="SMART" id="SM00855">
    <property type="entry name" value="PGAM"/>
    <property type="match status" value="1"/>
</dbReference>
<evidence type="ECO:0000313" key="2">
    <source>
        <dbReference type="Proteomes" id="UP001203665"/>
    </source>
</evidence>
<dbReference type="Proteomes" id="UP001203665">
    <property type="component" value="Unassembled WGS sequence"/>
</dbReference>
<dbReference type="CDD" id="cd07067">
    <property type="entry name" value="HP_PGM_like"/>
    <property type="match status" value="1"/>
</dbReference>
<keyword evidence="2" id="KW-1185">Reference proteome</keyword>
<organism evidence="1 2">
    <name type="scientific">Alkalicoccobacillus plakortidis</name>
    <dbReference type="NCBI Taxonomy" id="444060"/>
    <lineage>
        <taxon>Bacteria</taxon>
        <taxon>Bacillati</taxon>
        <taxon>Bacillota</taxon>
        <taxon>Bacilli</taxon>
        <taxon>Bacillales</taxon>
        <taxon>Bacillaceae</taxon>
        <taxon>Alkalicoccobacillus</taxon>
    </lineage>
</organism>
<proteinExistence type="predicted"/>
<comment type="caution">
    <text evidence="1">The sequence shown here is derived from an EMBL/GenBank/DDBJ whole genome shotgun (WGS) entry which is preliminary data.</text>
</comment>
<dbReference type="InterPro" id="IPR050275">
    <property type="entry name" value="PGM_Phosphatase"/>
</dbReference>
<dbReference type="Gene3D" id="3.40.50.1240">
    <property type="entry name" value="Phosphoglycerate mutase-like"/>
    <property type="match status" value="1"/>
</dbReference>
<dbReference type="Pfam" id="PF00300">
    <property type="entry name" value="His_Phos_1"/>
    <property type="match status" value="1"/>
</dbReference>
<dbReference type="EMBL" id="JAMQJY010000002">
    <property type="protein sequence ID" value="MCM2676840.1"/>
    <property type="molecule type" value="Genomic_DNA"/>
</dbReference>
<protein>
    <submittedName>
        <fullName evidence="1">Histidine phosphatase family protein</fullName>
    </submittedName>
</protein>
<reference evidence="1" key="1">
    <citation type="submission" date="2022-06" db="EMBL/GenBank/DDBJ databases">
        <title>Alkalicoccobacillus porphyridii sp. nov., isolated from a marine red alga, Porphyridium purpureum and reclassification of Shouchella plakortidis and Shouchella gibsonii as Alkalicoccobacillus plakortidis comb. nov. and Alkalicoccobacillus gibsonii comb. nov.</title>
        <authorList>
            <person name="Kim K.H."/>
            <person name="Lee J.K."/>
            <person name="Han D.M."/>
            <person name="Baek J.H."/>
            <person name="Jeon C.O."/>
        </authorList>
    </citation>
    <scope>NUCLEOTIDE SEQUENCE</scope>
    <source>
        <strain evidence="1">DSM 19153</strain>
    </source>
</reference>
<dbReference type="InterPro" id="IPR029033">
    <property type="entry name" value="His_PPase_superfam"/>
</dbReference>
<evidence type="ECO:0000313" key="1">
    <source>
        <dbReference type="EMBL" id="MCM2676840.1"/>
    </source>
</evidence>
<accession>A0ABT0XM89</accession>